<organism evidence="6 7">
    <name type="scientific">Microbacterium rhizosphaerae</name>
    <dbReference type="NCBI Taxonomy" id="1678237"/>
    <lineage>
        <taxon>Bacteria</taxon>
        <taxon>Bacillati</taxon>
        <taxon>Actinomycetota</taxon>
        <taxon>Actinomycetes</taxon>
        <taxon>Micrococcales</taxon>
        <taxon>Microbacteriaceae</taxon>
        <taxon>Microbacterium</taxon>
    </lineage>
</organism>
<evidence type="ECO:0000313" key="6">
    <source>
        <dbReference type="EMBL" id="WPR89716.1"/>
    </source>
</evidence>
<evidence type="ECO:0000313" key="7">
    <source>
        <dbReference type="Proteomes" id="UP001323798"/>
    </source>
</evidence>
<dbReference type="PROSITE" id="PS50977">
    <property type="entry name" value="HTH_TETR_2"/>
    <property type="match status" value="1"/>
</dbReference>
<accession>A0ABZ0SQX7</accession>
<dbReference type="RefSeq" id="WP_320942430.1">
    <property type="nucleotide sequence ID" value="NZ_BAABEU010000003.1"/>
</dbReference>
<keyword evidence="7" id="KW-1185">Reference proteome</keyword>
<keyword evidence="1" id="KW-0805">Transcription regulation</keyword>
<reference evidence="6 7" key="1">
    <citation type="submission" date="2023-11" db="EMBL/GenBank/DDBJ databases">
        <title>Genome sequence of Microbacterium rhizosphaerae KACC 19337.</title>
        <authorList>
            <person name="Choi H."/>
            <person name="Kim S."/>
            <person name="Kim Y."/>
            <person name="Kwon S.-W."/>
            <person name="Heo J."/>
        </authorList>
    </citation>
    <scope>NUCLEOTIDE SEQUENCE [LARGE SCALE GENOMIC DNA]</scope>
    <source>
        <strain evidence="6 7">KACC 19337</strain>
    </source>
</reference>
<evidence type="ECO:0000256" key="2">
    <source>
        <dbReference type="ARBA" id="ARBA00023125"/>
    </source>
</evidence>
<dbReference type="Pfam" id="PF00440">
    <property type="entry name" value="TetR_N"/>
    <property type="match status" value="1"/>
</dbReference>
<evidence type="ECO:0000259" key="5">
    <source>
        <dbReference type="PROSITE" id="PS50977"/>
    </source>
</evidence>
<dbReference type="Gene3D" id="1.10.357.10">
    <property type="entry name" value="Tetracycline Repressor, domain 2"/>
    <property type="match status" value="1"/>
</dbReference>
<dbReference type="PANTHER" id="PTHR30055">
    <property type="entry name" value="HTH-TYPE TRANSCRIPTIONAL REGULATOR RUTR"/>
    <property type="match status" value="1"/>
</dbReference>
<dbReference type="Proteomes" id="UP001323798">
    <property type="component" value="Chromosome"/>
</dbReference>
<dbReference type="InterPro" id="IPR009057">
    <property type="entry name" value="Homeodomain-like_sf"/>
</dbReference>
<gene>
    <name evidence="6" type="ORF">SM116_00050</name>
</gene>
<keyword evidence="2 4" id="KW-0238">DNA-binding</keyword>
<dbReference type="SUPFAM" id="SSF46689">
    <property type="entry name" value="Homeodomain-like"/>
    <property type="match status" value="1"/>
</dbReference>
<feature type="DNA-binding region" description="H-T-H motif" evidence="4">
    <location>
        <begin position="39"/>
        <end position="58"/>
    </location>
</feature>
<feature type="domain" description="HTH tetR-type" evidence="5">
    <location>
        <begin position="16"/>
        <end position="76"/>
    </location>
</feature>
<evidence type="ECO:0000256" key="4">
    <source>
        <dbReference type="PROSITE-ProRule" id="PRU00335"/>
    </source>
</evidence>
<dbReference type="PANTHER" id="PTHR30055:SF238">
    <property type="entry name" value="MYCOFACTOCIN BIOSYNTHESIS TRANSCRIPTIONAL REGULATOR MFTR-RELATED"/>
    <property type="match status" value="1"/>
</dbReference>
<keyword evidence="3" id="KW-0804">Transcription</keyword>
<proteinExistence type="predicted"/>
<name>A0ABZ0SQX7_9MICO</name>
<dbReference type="InterPro" id="IPR050109">
    <property type="entry name" value="HTH-type_TetR-like_transc_reg"/>
</dbReference>
<dbReference type="EMBL" id="CP139368">
    <property type="protein sequence ID" value="WPR89716.1"/>
    <property type="molecule type" value="Genomic_DNA"/>
</dbReference>
<protein>
    <submittedName>
        <fullName evidence="6">Helix-turn-helix domain-containing protein</fullName>
    </submittedName>
</protein>
<sequence length="202" mass="21709">MTATPAVPGRRERNKQEKLDRILAAASTLFAERGVDDVTTQEVAEAADIGAGTLFFYARTKGELLLMVQNALYADALQEGRHAAQALDQPVDALLAIAAPIIHCNRTQFENGRTYLREMVFGDPTEPHHAKALEIASETEQVMAETIARTTGVAADQAAVLAHIASAVLFLAMSTSPADTDIGIIAKDIRRQIAALFVPECP</sequence>
<dbReference type="PRINTS" id="PR00455">
    <property type="entry name" value="HTHTETR"/>
</dbReference>
<dbReference type="InterPro" id="IPR001647">
    <property type="entry name" value="HTH_TetR"/>
</dbReference>
<evidence type="ECO:0000256" key="1">
    <source>
        <dbReference type="ARBA" id="ARBA00023015"/>
    </source>
</evidence>
<evidence type="ECO:0000256" key="3">
    <source>
        <dbReference type="ARBA" id="ARBA00023163"/>
    </source>
</evidence>